<sequence length="71" mass="8612">MKSEKDIITELEDYIFEKTEELHEEVREIKRSFKGNSDKCLEDYVYINNYGEIHAYVKIYSLLQKMKKDND</sequence>
<dbReference type="EMBL" id="LJIX01000006">
    <property type="protein sequence ID" value="KQL20981.1"/>
    <property type="molecule type" value="Genomic_DNA"/>
</dbReference>
<dbReference type="Proteomes" id="UP000050996">
    <property type="component" value="Unassembled WGS sequence"/>
</dbReference>
<reference evidence="1 2" key="1">
    <citation type="submission" date="2015-09" db="EMBL/GenBank/DDBJ databases">
        <title>Genome sequencing project for genomic taxonomy and phylogenomics of Bacillus-like bacteria.</title>
        <authorList>
            <person name="Liu B."/>
            <person name="Wang J."/>
            <person name="Zhu Y."/>
            <person name="Liu G."/>
            <person name="Chen Q."/>
            <person name="Chen Z."/>
            <person name="Lan J."/>
            <person name="Che J."/>
            <person name="Ge C."/>
            <person name="Shi H."/>
            <person name="Pan Z."/>
            <person name="Liu X."/>
        </authorList>
    </citation>
    <scope>NUCLEOTIDE SEQUENCE [LARGE SCALE GENOMIC DNA]</scope>
    <source>
        <strain evidence="1 2">FJAT-18043</strain>
    </source>
</reference>
<evidence type="ECO:0000313" key="1">
    <source>
        <dbReference type="EMBL" id="KQL20981.1"/>
    </source>
</evidence>
<name>A0A0Q3TCS8_9BACI</name>
<comment type="caution">
    <text evidence="1">The sequence shown here is derived from an EMBL/GenBank/DDBJ whole genome shotgun (WGS) entry which is preliminary data.</text>
</comment>
<keyword evidence="2" id="KW-1185">Reference proteome</keyword>
<proteinExistence type="predicted"/>
<dbReference type="RefSeq" id="WP_053474581.1">
    <property type="nucleotide sequence ID" value="NZ_CP041305.1"/>
</dbReference>
<organism evidence="1 2">
    <name type="scientific">Cytobacillus solani</name>
    <dbReference type="NCBI Taxonomy" id="1637975"/>
    <lineage>
        <taxon>Bacteria</taxon>
        <taxon>Bacillati</taxon>
        <taxon>Bacillota</taxon>
        <taxon>Bacilli</taxon>
        <taxon>Bacillales</taxon>
        <taxon>Bacillaceae</taxon>
        <taxon>Cytobacillus</taxon>
    </lineage>
</organism>
<gene>
    <name evidence="1" type="ORF">AN957_21950</name>
</gene>
<protein>
    <submittedName>
        <fullName evidence="1">Uncharacterized protein</fullName>
    </submittedName>
</protein>
<dbReference type="AlphaFoldDB" id="A0A0Q3TCS8"/>
<evidence type="ECO:0000313" key="2">
    <source>
        <dbReference type="Proteomes" id="UP000050996"/>
    </source>
</evidence>
<dbReference type="PATRIC" id="fig|1637975.4.peg.4355"/>
<accession>A0A0Q3TCS8</accession>